<sequence length="172" mass="19574">MDQENEITLRKLTVDDVDDFMVWATDPKVAHFCSWEPYASVEDAIAYIQNVVVPHPWFRAICLNNRPIGAISVTSNSGADKCRGEMGYVLASAYWGKGIVTKAVKIAAKMVFEEREEMERVEALVDVENGGSHRVLEKAGFVREGVLRKYFVQRGRIRDMVMFSLLRTELRD</sequence>
<dbReference type="GO" id="GO:0016747">
    <property type="term" value="F:acyltransferase activity, transferring groups other than amino-acyl groups"/>
    <property type="evidence" value="ECO:0007669"/>
    <property type="project" value="InterPro"/>
</dbReference>
<proteinExistence type="predicted"/>
<dbReference type="InterPro" id="IPR000182">
    <property type="entry name" value="GNAT_dom"/>
</dbReference>
<dbReference type="Gene3D" id="3.40.630.30">
    <property type="match status" value="1"/>
</dbReference>
<dbReference type="PROSITE" id="PS51186">
    <property type="entry name" value="GNAT"/>
    <property type="match status" value="1"/>
</dbReference>
<name>A0AAN8YYD9_9MAGN</name>
<evidence type="ECO:0000313" key="2">
    <source>
        <dbReference type="EMBL" id="KAK6914118.1"/>
    </source>
</evidence>
<protein>
    <submittedName>
        <fullName evidence="2">GNAT domain</fullName>
    </submittedName>
</protein>
<dbReference type="AlphaFoldDB" id="A0AAN8YYD9"/>
<dbReference type="PANTHER" id="PTHR46067:SF27">
    <property type="entry name" value="ACYL-COA N-ACYLTRANSFERASES (NAT) SUPERFAMILY PROTEIN"/>
    <property type="match status" value="1"/>
</dbReference>
<dbReference type="PANTHER" id="PTHR46067">
    <property type="entry name" value="ACYL-COA N-ACYLTRANSFERASES (NAT) SUPERFAMILY PROTEIN"/>
    <property type="match status" value="1"/>
</dbReference>
<dbReference type="Pfam" id="PF13302">
    <property type="entry name" value="Acetyltransf_3"/>
    <property type="match status" value="1"/>
</dbReference>
<accession>A0AAN8YYD9</accession>
<feature type="domain" description="N-acetyltransferase" evidence="1">
    <location>
        <begin position="7"/>
        <end position="167"/>
    </location>
</feature>
<gene>
    <name evidence="2" type="ORF">RJ641_021439</name>
</gene>
<dbReference type="EMBL" id="JBAMMX010000026">
    <property type="protein sequence ID" value="KAK6914118.1"/>
    <property type="molecule type" value="Genomic_DNA"/>
</dbReference>
<dbReference type="Proteomes" id="UP001370490">
    <property type="component" value="Unassembled WGS sequence"/>
</dbReference>
<evidence type="ECO:0000259" key="1">
    <source>
        <dbReference type="PROSITE" id="PS51186"/>
    </source>
</evidence>
<evidence type="ECO:0000313" key="3">
    <source>
        <dbReference type="Proteomes" id="UP001370490"/>
    </source>
</evidence>
<dbReference type="InterPro" id="IPR016181">
    <property type="entry name" value="Acyl_CoA_acyltransferase"/>
</dbReference>
<dbReference type="SUPFAM" id="SSF55729">
    <property type="entry name" value="Acyl-CoA N-acyltransferases (Nat)"/>
    <property type="match status" value="1"/>
</dbReference>
<keyword evidence="3" id="KW-1185">Reference proteome</keyword>
<reference evidence="2 3" key="1">
    <citation type="submission" date="2023-12" db="EMBL/GenBank/DDBJ databases">
        <title>A high-quality genome assembly for Dillenia turbinata (Dilleniales).</title>
        <authorList>
            <person name="Chanderbali A."/>
        </authorList>
    </citation>
    <scope>NUCLEOTIDE SEQUENCE [LARGE SCALE GENOMIC DNA]</scope>
    <source>
        <strain evidence="2">LSX21</strain>
        <tissue evidence="2">Leaf</tissue>
    </source>
</reference>
<comment type="caution">
    <text evidence="2">The sequence shown here is derived from an EMBL/GenBank/DDBJ whole genome shotgun (WGS) entry which is preliminary data.</text>
</comment>
<organism evidence="2 3">
    <name type="scientific">Dillenia turbinata</name>
    <dbReference type="NCBI Taxonomy" id="194707"/>
    <lineage>
        <taxon>Eukaryota</taxon>
        <taxon>Viridiplantae</taxon>
        <taxon>Streptophyta</taxon>
        <taxon>Embryophyta</taxon>
        <taxon>Tracheophyta</taxon>
        <taxon>Spermatophyta</taxon>
        <taxon>Magnoliopsida</taxon>
        <taxon>eudicotyledons</taxon>
        <taxon>Gunneridae</taxon>
        <taxon>Pentapetalae</taxon>
        <taxon>Dilleniales</taxon>
        <taxon>Dilleniaceae</taxon>
        <taxon>Dillenia</taxon>
    </lineage>
</organism>